<protein>
    <submittedName>
        <fullName evidence="1">Uncharacterized protein</fullName>
    </submittedName>
</protein>
<accession>A0ACC3BK61</accession>
<sequence length="169" mass="18019">MDRNEIAGTSVNATGETRAGAARQRGRRQKRGPLQAAPAAATAATAGQRRRLRHCLSPQPRRNGEQPQRVEDGRRCRRGGVPPSLLPGRRSGCHPHPAGWPTVRQGGRGTSGRPLLPSWAVEVTPASRVAVAGAAMARKMLTTPTQDGATSSCFRVMVATTCAGRWTLR</sequence>
<comment type="caution">
    <text evidence="1">The sequence shown here is derived from an EMBL/GenBank/DDBJ whole genome shotgun (WGS) entry which is preliminary data.</text>
</comment>
<proteinExistence type="predicted"/>
<evidence type="ECO:0000313" key="1">
    <source>
        <dbReference type="EMBL" id="KAK1858344.1"/>
    </source>
</evidence>
<keyword evidence="2" id="KW-1185">Reference proteome</keyword>
<gene>
    <name evidence="1" type="ORF">I4F81_000953</name>
</gene>
<evidence type="ECO:0000313" key="2">
    <source>
        <dbReference type="Proteomes" id="UP000798662"/>
    </source>
</evidence>
<name>A0ACC3BK61_PYRYE</name>
<organism evidence="1 2">
    <name type="scientific">Pyropia yezoensis</name>
    <name type="common">Susabi-nori</name>
    <name type="synonym">Porphyra yezoensis</name>
    <dbReference type="NCBI Taxonomy" id="2788"/>
    <lineage>
        <taxon>Eukaryota</taxon>
        <taxon>Rhodophyta</taxon>
        <taxon>Bangiophyceae</taxon>
        <taxon>Bangiales</taxon>
        <taxon>Bangiaceae</taxon>
        <taxon>Pyropia</taxon>
    </lineage>
</organism>
<dbReference type="EMBL" id="CM020618">
    <property type="protein sequence ID" value="KAK1858344.1"/>
    <property type="molecule type" value="Genomic_DNA"/>
</dbReference>
<reference evidence="1" key="1">
    <citation type="submission" date="2019-11" db="EMBL/GenBank/DDBJ databases">
        <title>Nori genome reveals adaptations in red seaweeds to the harsh intertidal environment.</title>
        <authorList>
            <person name="Wang D."/>
            <person name="Mao Y."/>
        </authorList>
    </citation>
    <scope>NUCLEOTIDE SEQUENCE</scope>
    <source>
        <tissue evidence="1">Gametophyte</tissue>
    </source>
</reference>
<dbReference type="Proteomes" id="UP000798662">
    <property type="component" value="Chromosome 1"/>
</dbReference>